<dbReference type="GO" id="GO:0030866">
    <property type="term" value="P:cortical actin cytoskeleton organization"/>
    <property type="evidence" value="ECO:0007669"/>
    <property type="project" value="TreeGrafter"/>
</dbReference>
<gene>
    <name evidence="2" type="ORF">AKAME5_000500700</name>
</gene>
<evidence type="ECO:0000313" key="2">
    <source>
        <dbReference type="EMBL" id="GLD52046.1"/>
    </source>
</evidence>
<feature type="region of interest" description="Disordered" evidence="1">
    <location>
        <begin position="1"/>
        <end position="29"/>
    </location>
</feature>
<accession>A0AAD3ME44</accession>
<dbReference type="EMBL" id="BRZM01000012">
    <property type="protein sequence ID" value="GLD52046.1"/>
    <property type="molecule type" value="Genomic_DNA"/>
</dbReference>
<feature type="compositionally biased region" description="Basic and acidic residues" evidence="1">
    <location>
        <begin position="123"/>
        <end position="140"/>
    </location>
</feature>
<dbReference type="GO" id="GO:0051015">
    <property type="term" value="F:actin filament binding"/>
    <property type="evidence" value="ECO:0007669"/>
    <property type="project" value="TreeGrafter"/>
</dbReference>
<dbReference type="AlphaFoldDB" id="A0AAD3ME44"/>
<dbReference type="GO" id="GO:0008360">
    <property type="term" value="P:regulation of cell shape"/>
    <property type="evidence" value="ECO:0007669"/>
    <property type="project" value="TreeGrafter"/>
</dbReference>
<comment type="caution">
    <text evidence="2">The sequence shown here is derived from an EMBL/GenBank/DDBJ whole genome shotgun (WGS) entry which is preliminary data.</text>
</comment>
<proteinExistence type="predicted"/>
<dbReference type="PANTHER" id="PTHR45857:SF5">
    <property type="entry name" value="FORMIN-LIKE PROTEIN 2"/>
    <property type="match status" value="1"/>
</dbReference>
<name>A0AAD3ME44_LATJO</name>
<sequence length="176" mass="19072">MSPSPSAKRAIGHSASSRPHLPAASSHLPPPRTGLRNLFCPLPSAFLPWPPLPGCGTPTVITMNSGLSRSRTNQDKVPYARLQLGSPQPNQINGTVHEIDDERILSSPADSASGLCGGLMRPAHRERDQNPAGEVRKACSRSLTDEDRAMMQFSKIELLMQKMTIMAFIGNFCESI</sequence>
<dbReference type="PANTHER" id="PTHR45857">
    <property type="entry name" value="FORMIN-LIKE PROTEIN"/>
    <property type="match status" value="1"/>
</dbReference>
<dbReference type="Proteomes" id="UP001279410">
    <property type="component" value="Unassembled WGS sequence"/>
</dbReference>
<dbReference type="GO" id="GO:0005829">
    <property type="term" value="C:cytosol"/>
    <property type="evidence" value="ECO:0007669"/>
    <property type="project" value="TreeGrafter"/>
</dbReference>
<reference evidence="2" key="1">
    <citation type="submission" date="2022-08" db="EMBL/GenBank/DDBJ databases">
        <title>Genome sequencing of akame (Lates japonicus).</title>
        <authorList>
            <person name="Hashiguchi Y."/>
            <person name="Takahashi H."/>
        </authorList>
    </citation>
    <scope>NUCLEOTIDE SEQUENCE</scope>
    <source>
        <strain evidence="2">Kochi</strain>
    </source>
</reference>
<feature type="region of interest" description="Disordered" evidence="1">
    <location>
        <begin position="121"/>
        <end position="140"/>
    </location>
</feature>
<dbReference type="GO" id="GO:0016477">
    <property type="term" value="P:cell migration"/>
    <property type="evidence" value="ECO:0007669"/>
    <property type="project" value="TreeGrafter"/>
</dbReference>
<organism evidence="2 3">
    <name type="scientific">Lates japonicus</name>
    <name type="common">Japanese lates</name>
    <dbReference type="NCBI Taxonomy" id="270547"/>
    <lineage>
        <taxon>Eukaryota</taxon>
        <taxon>Metazoa</taxon>
        <taxon>Chordata</taxon>
        <taxon>Craniata</taxon>
        <taxon>Vertebrata</taxon>
        <taxon>Euteleostomi</taxon>
        <taxon>Actinopterygii</taxon>
        <taxon>Neopterygii</taxon>
        <taxon>Teleostei</taxon>
        <taxon>Neoteleostei</taxon>
        <taxon>Acanthomorphata</taxon>
        <taxon>Carangaria</taxon>
        <taxon>Carangaria incertae sedis</taxon>
        <taxon>Centropomidae</taxon>
        <taxon>Lates</taxon>
    </lineage>
</organism>
<evidence type="ECO:0000313" key="3">
    <source>
        <dbReference type="Proteomes" id="UP001279410"/>
    </source>
</evidence>
<keyword evidence="3" id="KW-1185">Reference proteome</keyword>
<evidence type="ECO:0000256" key="1">
    <source>
        <dbReference type="SAM" id="MobiDB-lite"/>
    </source>
</evidence>
<protein>
    <submittedName>
        <fullName evidence="2">Formin-like protein 2 isoform X1</fullName>
    </submittedName>
</protein>
<dbReference type="InterPro" id="IPR043592">
    <property type="entry name" value="FMNL_animal"/>
</dbReference>